<evidence type="ECO:0000313" key="3">
    <source>
        <dbReference type="EMBL" id="CDW38026.1"/>
    </source>
</evidence>
<name>A0A0K2UK20_LEPSM</name>
<dbReference type="AlphaFoldDB" id="A0A0K2UK20"/>
<dbReference type="PANTHER" id="PTHR14382">
    <property type="entry name" value="MDM2-BINDING PROTEIN"/>
    <property type="match status" value="1"/>
</dbReference>
<accession>A0A0K2UK20</accession>
<evidence type="ECO:0000259" key="2">
    <source>
        <dbReference type="Pfam" id="PF14920"/>
    </source>
</evidence>
<dbReference type="GO" id="GO:0031396">
    <property type="term" value="P:regulation of protein ubiquitination"/>
    <property type="evidence" value="ECO:0007669"/>
    <property type="project" value="InterPro"/>
</dbReference>
<organism evidence="3">
    <name type="scientific">Lepeophtheirus salmonis</name>
    <name type="common">Salmon louse</name>
    <name type="synonym">Caligus salmonis</name>
    <dbReference type="NCBI Taxonomy" id="72036"/>
    <lineage>
        <taxon>Eukaryota</taxon>
        <taxon>Metazoa</taxon>
        <taxon>Ecdysozoa</taxon>
        <taxon>Arthropoda</taxon>
        <taxon>Crustacea</taxon>
        <taxon>Multicrustacea</taxon>
        <taxon>Hexanauplia</taxon>
        <taxon>Copepoda</taxon>
        <taxon>Siphonostomatoida</taxon>
        <taxon>Caligidae</taxon>
        <taxon>Lepeophtheirus</taxon>
    </lineage>
</organism>
<dbReference type="EMBL" id="HACA01020665">
    <property type="protein sequence ID" value="CDW38026.1"/>
    <property type="molecule type" value="Transcribed_RNA"/>
</dbReference>
<dbReference type="GO" id="GO:0007089">
    <property type="term" value="P:traversing start control point of mitotic cell cycle"/>
    <property type="evidence" value="ECO:0007669"/>
    <property type="project" value="TreeGrafter"/>
</dbReference>
<feature type="region of interest" description="Disordered" evidence="1">
    <location>
        <begin position="539"/>
        <end position="573"/>
    </location>
</feature>
<dbReference type="GO" id="GO:0000776">
    <property type="term" value="C:kinetochore"/>
    <property type="evidence" value="ECO:0007669"/>
    <property type="project" value="TreeGrafter"/>
</dbReference>
<protein>
    <submittedName>
        <fullName evidence="3">Putative LOC100898669 [Metaseiulus occidentalis]</fullName>
    </submittedName>
</protein>
<dbReference type="InterPro" id="IPR039061">
    <property type="entry name" value="MTBP"/>
</dbReference>
<dbReference type="OrthoDB" id="6341671at2759"/>
<proteinExistence type="predicted"/>
<reference evidence="3" key="1">
    <citation type="submission" date="2014-05" db="EMBL/GenBank/DDBJ databases">
        <authorList>
            <person name="Chronopoulou M."/>
        </authorList>
    </citation>
    <scope>NUCLEOTIDE SEQUENCE</scope>
    <source>
        <tissue evidence="3">Whole organism</tissue>
    </source>
</reference>
<dbReference type="GO" id="GO:0034501">
    <property type="term" value="P:protein localization to kinetochore"/>
    <property type="evidence" value="ECO:0007669"/>
    <property type="project" value="TreeGrafter"/>
</dbReference>
<dbReference type="PANTHER" id="PTHR14382:SF1">
    <property type="entry name" value="MDM2-BINDING PROTEIN"/>
    <property type="match status" value="1"/>
</dbReference>
<dbReference type="InterPro" id="IPR029418">
    <property type="entry name" value="MTBP_C"/>
</dbReference>
<sequence>MNQRFVIAFSTSSFVDQLKNHEEIYGSFFKYREYEGGSSSWSEAPEDHPTFNLDSELEIKNLSEYIHVSLDDLPTDESFTLDILWQHDLAREEIPIPLFGALKRAVEWHGALIRFYGGFLHTPLAQYLTPATLDDLKPCLWRGNLSFYDSSEGLDDPYEDIKGFSLHVSPQCLKDYNIIRGVKTISRSLIVVSTNINVSTVPKPYFKRPLSLKFECKKDDELIHYFYSTYLRSRQQALLLRLEYSCNSIDFGSKLKTKDWNKGFQADDFDPDNCIQETLGKQPESLYILVLGGTEKHNSWQAWTLSSEGCHPFEGFHVRNNTLDNMQIPISKFPEQLDPGAVMDFLREAEEQIIHDIREVDPNLLQKDNHEAQLDIIRRTILDKIGFASIYEDIFNPRHAQIEEGEREEKRFLKFLSEQQRVKQEAKMRQSFTAGPGYIKWEVKELLKFFTNEGLAKIKDHQTEVLSSKVIRSIPIEDDSKWPHLRNDVMGIDYNRGESSEAKDRKMMEILKTHVGTKETISTCLAKVSSPDIIPVVPNSNKKPTITNEPEKKSATTRVLRSSPRKKKSVSKEEVFKQKLRNAVFNALSSRSIDMKHELFRPCFKKLFEISKMYAGTKLPAGQGSTKEWLNKVTLQNVESVITLEKTLQGSS</sequence>
<evidence type="ECO:0000256" key="1">
    <source>
        <dbReference type="SAM" id="MobiDB-lite"/>
    </source>
</evidence>
<dbReference type="Pfam" id="PF14920">
    <property type="entry name" value="MTBP_C"/>
    <property type="match status" value="1"/>
</dbReference>
<feature type="domain" description="MDN2-binding protein C-terminal" evidence="2">
    <location>
        <begin position="535"/>
        <end position="642"/>
    </location>
</feature>
<feature type="compositionally biased region" description="Polar residues" evidence="1">
    <location>
        <begin position="539"/>
        <end position="548"/>
    </location>
</feature>